<protein>
    <submittedName>
        <fullName evidence="1">Uncharacterized protein</fullName>
    </submittedName>
</protein>
<dbReference type="Proteomes" id="UP000182589">
    <property type="component" value="Unassembled WGS sequence"/>
</dbReference>
<organism evidence="1 2">
    <name type="scientific">Alicyclobacillus hesperidum</name>
    <dbReference type="NCBI Taxonomy" id="89784"/>
    <lineage>
        <taxon>Bacteria</taxon>
        <taxon>Bacillati</taxon>
        <taxon>Bacillota</taxon>
        <taxon>Bacilli</taxon>
        <taxon>Bacillales</taxon>
        <taxon>Alicyclobacillaceae</taxon>
        <taxon>Alicyclobacillus</taxon>
    </lineage>
</organism>
<proteinExistence type="predicted"/>
<keyword evidence="2" id="KW-1185">Reference proteome</keyword>
<dbReference type="EMBL" id="FNOJ01000030">
    <property type="protein sequence ID" value="SDX01655.1"/>
    <property type="molecule type" value="Genomic_DNA"/>
</dbReference>
<evidence type="ECO:0000313" key="2">
    <source>
        <dbReference type="Proteomes" id="UP000182589"/>
    </source>
</evidence>
<gene>
    <name evidence="1" type="ORF">SAMN04489725_13011</name>
</gene>
<reference evidence="2" key="1">
    <citation type="submission" date="2016-10" db="EMBL/GenBank/DDBJ databases">
        <authorList>
            <person name="Varghese N."/>
        </authorList>
    </citation>
    <scope>NUCLEOTIDE SEQUENCE [LARGE SCALE GENOMIC DNA]</scope>
    <source>
        <strain evidence="2">DSM 12489</strain>
    </source>
</reference>
<sequence>MSALALVPNLLAVARAVSNLAEIGVAVVIKQWGQ</sequence>
<dbReference type="AlphaFoldDB" id="A0A1H2Y9M2"/>
<name>A0A1H2Y9M2_9BACL</name>
<evidence type="ECO:0000313" key="1">
    <source>
        <dbReference type="EMBL" id="SDX01655.1"/>
    </source>
</evidence>
<accession>A0A1H2Y9M2</accession>